<protein>
    <submittedName>
        <fullName evidence="2">SH3 domain protein</fullName>
    </submittedName>
</protein>
<organism evidence="2 3">
    <name type="scientific">Jannaschia seosinensis</name>
    <dbReference type="NCBI Taxonomy" id="313367"/>
    <lineage>
        <taxon>Bacteria</taxon>
        <taxon>Pseudomonadati</taxon>
        <taxon>Pseudomonadota</taxon>
        <taxon>Alphaproteobacteria</taxon>
        <taxon>Rhodobacterales</taxon>
        <taxon>Roseobacteraceae</taxon>
        <taxon>Jannaschia</taxon>
    </lineage>
</organism>
<name>A0A0M7BBK2_9RHOB</name>
<gene>
    <name evidence="2" type="ORF">JSE7799_01917</name>
</gene>
<proteinExistence type="predicted"/>
<dbReference type="Gene3D" id="2.30.30.40">
    <property type="entry name" value="SH3 Domains"/>
    <property type="match status" value="1"/>
</dbReference>
<dbReference type="InterPro" id="IPR003646">
    <property type="entry name" value="SH3-like_bac-type"/>
</dbReference>
<evidence type="ECO:0000313" key="2">
    <source>
        <dbReference type="EMBL" id="CUH39194.1"/>
    </source>
</evidence>
<evidence type="ECO:0000259" key="1">
    <source>
        <dbReference type="PROSITE" id="PS51781"/>
    </source>
</evidence>
<dbReference type="STRING" id="313367.JSE7799_01917"/>
<dbReference type="OrthoDB" id="7433551at2"/>
<feature type="domain" description="SH3b" evidence="1">
    <location>
        <begin position="111"/>
        <end position="175"/>
    </location>
</feature>
<dbReference type="Proteomes" id="UP000049455">
    <property type="component" value="Unassembled WGS sequence"/>
</dbReference>
<evidence type="ECO:0000313" key="3">
    <source>
        <dbReference type="Proteomes" id="UP000049455"/>
    </source>
</evidence>
<dbReference type="PROSITE" id="PS51781">
    <property type="entry name" value="SH3B"/>
    <property type="match status" value="1"/>
</dbReference>
<dbReference type="RefSeq" id="WP_055663419.1">
    <property type="nucleotide sequence ID" value="NZ_CYPR01000121.1"/>
</dbReference>
<dbReference type="Pfam" id="PF08239">
    <property type="entry name" value="SH3_3"/>
    <property type="match status" value="1"/>
</dbReference>
<reference evidence="2 3" key="1">
    <citation type="submission" date="2015-09" db="EMBL/GenBank/DDBJ databases">
        <authorList>
            <person name="Jackson K.R."/>
            <person name="Lunt B.L."/>
            <person name="Fisher J.N.B."/>
            <person name="Gardner A.V."/>
            <person name="Bailey M.E."/>
            <person name="Deus L.M."/>
            <person name="Earl A.S."/>
            <person name="Gibby P.D."/>
            <person name="Hartmann K.A."/>
            <person name="Liu J.E."/>
            <person name="Manci A.M."/>
            <person name="Nielsen D.A."/>
            <person name="Solomon M.B."/>
            <person name="Breakwell D.P."/>
            <person name="Burnett S.H."/>
            <person name="Grose J.H."/>
        </authorList>
    </citation>
    <scope>NUCLEOTIDE SEQUENCE [LARGE SCALE GENOMIC DNA]</scope>
    <source>
        <strain evidence="2 3">CECT 7799</strain>
    </source>
</reference>
<accession>A0A0M7BBK2</accession>
<dbReference type="AlphaFoldDB" id="A0A0M7BBK2"/>
<keyword evidence="3" id="KW-1185">Reference proteome</keyword>
<dbReference type="EMBL" id="CYPR01000121">
    <property type="protein sequence ID" value="CUH39194.1"/>
    <property type="molecule type" value="Genomic_DNA"/>
</dbReference>
<sequence length="175" mass="18093">MIMKMTFALAVAIYAGFVIWGAPKAELADGVIADQEAPIASAHQRPVILTAADDETQVTRAAADTIVPDAATIAAAPPAPNDPDAAASWIGEPTTVSLREPPASGAEATSRATLRVTGSRVNLRSGPSTGNQVVDSLPEGTLTEALAPERDGWIEIRDLATGRTGFMAAQFLSSQ</sequence>